<dbReference type="OrthoDB" id="1631118at2"/>
<keyword evidence="2" id="KW-1185">Reference proteome</keyword>
<sequence>MNYWQISDGNGETNLRDVFIDLNVALMGPGELGDYFDHKNEYENMGHGNKIGTFAEKVQIGDIFVLKHMKSKMKTWQILAVGEVVGEYQYEPIFGNVGAYGWDVQHCRRVNWKVPDEEIIVTGGAKPKIQILKDSNAMKGKAMELWDKLLFNYKK</sequence>
<evidence type="ECO:0000313" key="1">
    <source>
        <dbReference type="EMBL" id="MBC3887979.1"/>
    </source>
</evidence>
<dbReference type="Proteomes" id="UP000616595">
    <property type="component" value="Unassembled WGS sequence"/>
</dbReference>
<reference evidence="1" key="1">
    <citation type="submission" date="2019-10" db="EMBL/GenBank/DDBJ databases">
        <authorList>
            <person name="Ross D.E."/>
            <person name="Gulliver D."/>
        </authorList>
    </citation>
    <scope>NUCLEOTIDE SEQUENCE</scope>
    <source>
        <strain evidence="1">DER-2019</strain>
    </source>
</reference>
<protein>
    <submittedName>
        <fullName evidence="1">Uncharacterized protein</fullName>
    </submittedName>
</protein>
<reference evidence="1" key="2">
    <citation type="submission" date="2020-10" db="EMBL/GenBank/DDBJ databases">
        <title>Comparative genomics of the Acetobacterium genus.</title>
        <authorList>
            <person name="Marshall C."/>
            <person name="May H."/>
            <person name="Norman S."/>
        </authorList>
    </citation>
    <scope>NUCLEOTIDE SEQUENCE</scope>
    <source>
        <strain evidence="1">DER-2019</strain>
    </source>
</reference>
<evidence type="ECO:0000313" key="2">
    <source>
        <dbReference type="Proteomes" id="UP000616595"/>
    </source>
</evidence>
<accession>A0A923HWM5</accession>
<gene>
    <name evidence="1" type="ORF">GH810_06610</name>
</gene>
<dbReference type="AlphaFoldDB" id="A0A923HWM5"/>
<proteinExistence type="predicted"/>
<dbReference type="EMBL" id="WJBD01000006">
    <property type="protein sequence ID" value="MBC3887979.1"/>
    <property type="molecule type" value="Genomic_DNA"/>
</dbReference>
<comment type="caution">
    <text evidence="1">The sequence shown here is derived from an EMBL/GenBank/DDBJ whole genome shotgun (WGS) entry which is preliminary data.</text>
</comment>
<organism evidence="1 2">
    <name type="scientific">Acetobacterium paludosum</name>
    <dbReference type="NCBI Taxonomy" id="52693"/>
    <lineage>
        <taxon>Bacteria</taxon>
        <taxon>Bacillati</taxon>
        <taxon>Bacillota</taxon>
        <taxon>Clostridia</taxon>
        <taxon>Eubacteriales</taxon>
        <taxon>Eubacteriaceae</taxon>
        <taxon>Acetobacterium</taxon>
    </lineage>
</organism>
<name>A0A923HWM5_9FIRM</name>
<dbReference type="RefSeq" id="WP_148566203.1">
    <property type="nucleotide sequence ID" value="NZ_RXYA01000003.1"/>
</dbReference>